<sequence>MLDSESRTRAIACKFGFYQFRHAIICFALSTAISSENELIFNYFFMKSIIGRGIHDFWMGIILFLGMIISINFPTNAGDSSWTYSELIPDLYHAGAGTTLDPYVITNWNHLNNVRQNLSAHFKLAFNLDQNTEGYTGIGDSWTPIGDNNSQFTGSFDGAGHVISNLTISSQTNDNVGLFGFTKGTSSSDRVTISNLGLVGATVTGRNQVGALVGQALNTTINNASASGSVKGGASVGGLIGIARTVNISESYAIVDVTGTGINVGGLVGRSYDKGMITRSYATGNVKGGDRVGGLVGDQQETPIDDSYAIGNVHGKDRVGGLVGNSHFSNVTNSYATGVATGTTVNVGGLVGIWSSGSPNKITDSYWNSNALHSATNGLGTGKTLAEMYDSATYTGWNTSIWSFFEGRGATVEGYEVAQGLPYLTNVTREQDRVGDISTLFDGGWGGQTDGNQTGADGSAYTITNASQLQNINQVVNDGFAFELLNNIDLQDINWTPIGRISFLEPMDFKGSFDGRGHTVDNLTITNAATPRQGLFGSAIGATIKNIGVTNVNITSNQFAVGGLVGFISAGTIENAYVTGSVRGSYSVGGLVGSTSSSSTVSQSYSTAKVDGTSDDSSGIGGLVGSLSGSISSSFATGNVDGNGPSVGGLVGSLSSGSISASYATGDVNGASRVGGLVGYSLGSISNSYATGDVDGSREVGGLVGESGDSTSITNSYAIGAATSEVPFGGTGGLVGVRHITATITNSYWNSDAAHLEAGTPVISSVGVGKTLAELYNSDTFAAWKTQDTPWSFGGGRGAAAEGYEVSEVLPYLTNVTRAEDIVTGNTYTLFAGGWGGQTDGDQTGADGSAYTITNATQLQNINLVANSGFDFELSNNINLSGVTWTPIGSSFDKKFSGVFDGDGHTISNLEIDSTGVGIGLFGWTDDATIKNVGLIDVSVKGEEFVGGLVGVLDNSRVYQSYSVGGNVTASNQAVGGLVGQAVSSEIEQSYSTSNVGNETNKGERSGGLVGVLGNDSSVKQSYASGNVFGSISVGGLVGLAVGTIEQSYANGAVEGNERVGSLVGLLDTGHSIIESYATGKVLGNDDVGGLVGLNEGIVTTSYFDKTINPGMADEAEYGKTTAELQSLATFEAQWDIVADPNVLKGYPRLTHFVDGIDSHVWVIGTKEITLTGTYQGFSGIDNTITLILSEAIDATEVYIGSTEITGFTQDGASITITVPQGKAVGEHDIRIVTALGDLIYLAAYTSSDNAGLLFEGGDGTSGNPYQIKDWTQLQNINLVANQGHHFFLNNDLNEQSKDYNIQVKDGEVLANGGKGWRPIGRYVDDPDMSVALNLAFSGTLDGNEKTISGLRFNHGKGQNIGLFAAIHEATVKNLTINDAELQTQSSEINEEQDRNVALLAANVGDFELDNVSVTGKISVNASHDKELRYVGGVFARGRVSGTEEKPQVIKDSDFNIVFDIVITDDALPSLRDFGAISARAPVRFWNISNTSISGAITAKTEEGASFRADSFRDVGLMVGTAGNDWTLTNVTVDGNISVSNFGRLDEVALFSGKAGSLWQLNDVTVNGYIHLHDIGSLNEISILAGDPANEWQIDNLKIDGEIKAEASGGLQRVALVAGNPSLRWEIENSSVKGNIELQTSATSAEAIRNISFIAGDPSSQWKISNTLIEGDIKLIATQGGMTAIGLVAGNSTSRWEIDGLTVKGNLDLEAKENIFRTSLFAGNPSGDWIIRKSSLEGNAKMKSTDGEVYFVGLLASHPLSIWEIENLNIRGDLDISAHGDVYDVGLLAGNARGDWNVKELSTKGNISIQNGGDVYSIGGLIGFRNSAQTDMPSTFEKVYTSGKLNVNSGGHVRNIGGLFGLIEQEDRINDLHPTTLRNAYSTMDVKIEASQSVDGTGGLIGRISEPEFVMFGTQKLTLLNTYYAGEMILPDGATGSGGVVGIVAQNVTAEINQSFWDAEKSLGDPGDSNYDALGKTTAEMKSLATFTSELDPDGWDFENVWAINPTGWISYPYLKALDYDSPGETPENNPIPGLERRLENTIEFDQLQDVVYGIVPFDPGATATSADQVTYTSSNPDVADIENNLIVIKGVGETTITATLVNTFGYFDAIPVSQELKVLPKSISVEGIVVENKFYDGTAIASILGTANLEGVVGQDDVALSGEPVFTFEQANAGENINVLVTGWTLTGKSAINYTLKLPSLTGTIDKASLTITADDKQKTYGEENPALTFSYTGLVNGDTQVSSEPSISTTATAASNVGTYPITLSGGSDDNYEIELKAGTLTVGKKSLTITADDKQKTYGEENPALTFSYTGLVNGDTQVSSEPSINTSATASSNVGTYPITLSGGSDDNYEIELKAGTLTVGKKSLMITADDKQKTYGEENPALTFSYTGLVNSDTKIATEPSISTMTTASSAVGTYPITLTGGSDANYDITLVAGELEVTKASVTITADNKDKVYGSVNPPLT</sequence>
<dbReference type="Pfam" id="PF18657">
    <property type="entry name" value="YDG"/>
    <property type="match status" value="1"/>
</dbReference>
<dbReference type="InterPro" id="IPR008964">
    <property type="entry name" value="Invasin/intimin_cell_adhesion"/>
</dbReference>
<evidence type="ECO:0000259" key="4">
    <source>
        <dbReference type="Pfam" id="PF18676"/>
    </source>
</evidence>
<dbReference type="EMBL" id="FZOK01000022">
    <property type="protein sequence ID" value="SNS75405.1"/>
    <property type="molecule type" value="Genomic_DNA"/>
</dbReference>
<proteinExistence type="predicted"/>
<keyword evidence="1" id="KW-1133">Transmembrane helix</keyword>
<feature type="domain" description="MBG" evidence="4">
    <location>
        <begin position="2369"/>
        <end position="2441"/>
    </location>
</feature>
<gene>
    <name evidence="5" type="ORF">SAMN06295967_12215</name>
</gene>
<organism evidence="5 6">
    <name type="scientific">Belliella buryatensis</name>
    <dbReference type="NCBI Taxonomy" id="1500549"/>
    <lineage>
        <taxon>Bacteria</taxon>
        <taxon>Pseudomonadati</taxon>
        <taxon>Bacteroidota</taxon>
        <taxon>Cytophagia</taxon>
        <taxon>Cytophagales</taxon>
        <taxon>Cyclobacteriaceae</taxon>
        <taxon>Belliella</taxon>
    </lineage>
</organism>
<dbReference type="Proteomes" id="UP000198480">
    <property type="component" value="Unassembled WGS sequence"/>
</dbReference>
<dbReference type="InterPro" id="IPR041248">
    <property type="entry name" value="YDG"/>
</dbReference>
<dbReference type="InterPro" id="IPR011493">
    <property type="entry name" value="GLUG"/>
</dbReference>
<dbReference type="Gene3D" id="3.30.160.710">
    <property type="match status" value="4"/>
</dbReference>
<keyword evidence="1" id="KW-0472">Membrane</keyword>
<keyword evidence="1" id="KW-0812">Transmembrane</keyword>
<name>A0A239H2N8_9BACT</name>
<feature type="domain" description="MBG" evidence="4">
    <location>
        <begin position="2211"/>
        <end position="2284"/>
    </location>
</feature>
<dbReference type="InterPro" id="IPR041286">
    <property type="entry name" value="MBG_2"/>
</dbReference>
<dbReference type="Gene3D" id="2.60.40.1080">
    <property type="match status" value="1"/>
</dbReference>
<evidence type="ECO:0000259" key="3">
    <source>
        <dbReference type="Pfam" id="PF18657"/>
    </source>
</evidence>
<dbReference type="Pfam" id="PF18676">
    <property type="entry name" value="MBG_2"/>
    <property type="match status" value="3"/>
</dbReference>
<feature type="domain" description="MBG" evidence="4">
    <location>
        <begin position="2290"/>
        <end position="2363"/>
    </location>
</feature>
<feature type="domain" description="GLUG" evidence="2">
    <location>
        <begin position="670"/>
        <end position="694"/>
    </location>
</feature>
<evidence type="ECO:0000256" key="1">
    <source>
        <dbReference type="SAM" id="Phobius"/>
    </source>
</evidence>
<feature type="domain" description="GLUG" evidence="2">
    <location>
        <begin position="261"/>
        <end position="286"/>
    </location>
</feature>
<feature type="domain" description="GLUG" evidence="2">
    <location>
        <begin position="559"/>
        <end position="582"/>
    </location>
</feature>
<feature type="non-terminal residue" evidence="5">
    <location>
        <position position="2467"/>
    </location>
</feature>
<dbReference type="SUPFAM" id="SSF49373">
    <property type="entry name" value="Invasin/intimin cell-adhesion fragments"/>
    <property type="match status" value="1"/>
</dbReference>
<evidence type="ECO:0000259" key="2">
    <source>
        <dbReference type="Pfam" id="PF07581"/>
    </source>
</evidence>
<reference evidence="6" key="1">
    <citation type="submission" date="2017-06" db="EMBL/GenBank/DDBJ databases">
        <authorList>
            <person name="Varghese N."/>
            <person name="Submissions S."/>
        </authorList>
    </citation>
    <scope>NUCLEOTIDE SEQUENCE [LARGE SCALE GENOMIC DNA]</scope>
    <source>
        <strain evidence="6">5C</strain>
    </source>
</reference>
<evidence type="ECO:0000313" key="6">
    <source>
        <dbReference type="Proteomes" id="UP000198480"/>
    </source>
</evidence>
<protein>
    <submittedName>
        <fullName evidence="5">The GLUG motif-containing protein</fullName>
    </submittedName>
</protein>
<evidence type="ECO:0000313" key="5">
    <source>
        <dbReference type="EMBL" id="SNS75405.1"/>
    </source>
</evidence>
<feature type="transmembrane region" description="Helical" evidence="1">
    <location>
        <begin position="57"/>
        <end position="75"/>
    </location>
</feature>
<accession>A0A239H2N8</accession>
<feature type="domain" description="YDG" evidence="3">
    <location>
        <begin position="2121"/>
        <end position="2198"/>
    </location>
</feature>
<keyword evidence="6" id="KW-1185">Reference proteome</keyword>
<dbReference type="Gene3D" id="2.160.20.110">
    <property type="match status" value="6"/>
</dbReference>
<dbReference type="Pfam" id="PF07581">
    <property type="entry name" value="Glug"/>
    <property type="match status" value="3"/>
</dbReference>